<evidence type="ECO:0008006" key="16">
    <source>
        <dbReference type="Google" id="ProtNLM"/>
    </source>
</evidence>
<evidence type="ECO:0000259" key="13">
    <source>
        <dbReference type="Pfam" id="PF07715"/>
    </source>
</evidence>
<keyword evidence="5 9" id="KW-0798">TonB box</keyword>
<dbReference type="GO" id="GO:0009279">
    <property type="term" value="C:cell outer membrane"/>
    <property type="evidence" value="ECO:0007669"/>
    <property type="project" value="UniProtKB-SubCell"/>
</dbReference>
<dbReference type="EMBL" id="LAZL01000011">
    <property type="protein sequence ID" value="KMT65477.1"/>
    <property type="molecule type" value="Genomic_DNA"/>
</dbReference>
<evidence type="ECO:0000256" key="4">
    <source>
        <dbReference type="ARBA" id="ARBA00022692"/>
    </source>
</evidence>
<evidence type="ECO:0000256" key="1">
    <source>
        <dbReference type="ARBA" id="ARBA00004571"/>
    </source>
</evidence>
<accession>A0A0J8GRX3</accession>
<dbReference type="Gene3D" id="2.40.170.20">
    <property type="entry name" value="TonB-dependent receptor, beta-barrel domain"/>
    <property type="match status" value="1"/>
</dbReference>
<dbReference type="InterPro" id="IPR039426">
    <property type="entry name" value="TonB-dep_rcpt-like"/>
</dbReference>
<evidence type="ECO:0000256" key="5">
    <source>
        <dbReference type="ARBA" id="ARBA00023077"/>
    </source>
</evidence>
<dbReference type="InterPro" id="IPR000531">
    <property type="entry name" value="Beta-barrel_TonB"/>
</dbReference>
<evidence type="ECO:0000256" key="6">
    <source>
        <dbReference type="ARBA" id="ARBA00023136"/>
    </source>
</evidence>
<feature type="region of interest" description="Disordered" evidence="10">
    <location>
        <begin position="892"/>
        <end position="917"/>
    </location>
</feature>
<evidence type="ECO:0000313" key="14">
    <source>
        <dbReference type="EMBL" id="KMT65477.1"/>
    </source>
</evidence>
<dbReference type="PATRIC" id="fig|1513271.3.peg.1831"/>
<feature type="compositionally biased region" description="Polar residues" evidence="10">
    <location>
        <begin position="908"/>
        <end position="917"/>
    </location>
</feature>
<feature type="domain" description="TonB-dependent receptor-like beta-barrel" evidence="12">
    <location>
        <begin position="552"/>
        <end position="1059"/>
    </location>
</feature>
<evidence type="ECO:0000256" key="7">
    <source>
        <dbReference type="ARBA" id="ARBA00023237"/>
    </source>
</evidence>
<dbReference type="InterPro" id="IPR012910">
    <property type="entry name" value="Plug_dom"/>
</dbReference>
<dbReference type="PANTHER" id="PTHR40980:SF3">
    <property type="entry name" value="TONB-DEPENDENT RECEPTOR-LIKE BETA-BARREL DOMAIN-CONTAINING PROTEIN"/>
    <property type="match status" value="1"/>
</dbReference>
<dbReference type="Proteomes" id="UP000037600">
    <property type="component" value="Unassembled WGS sequence"/>
</dbReference>
<keyword evidence="4 8" id="KW-0812">Transmembrane</keyword>
<gene>
    <name evidence="14" type="ORF">XM47_08995</name>
</gene>
<dbReference type="SUPFAM" id="SSF56935">
    <property type="entry name" value="Porins"/>
    <property type="match status" value="1"/>
</dbReference>
<dbReference type="STRING" id="1513271.XM47_08995"/>
<evidence type="ECO:0000259" key="12">
    <source>
        <dbReference type="Pfam" id="PF00593"/>
    </source>
</evidence>
<evidence type="ECO:0000256" key="9">
    <source>
        <dbReference type="RuleBase" id="RU003357"/>
    </source>
</evidence>
<dbReference type="InterPro" id="IPR036942">
    <property type="entry name" value="Beta-barrel_TonB_sf"/>
</dbReference>
<feature type="domain" description="TonB-dependent receptor plug" evidence="13">
    <location>
        <begin position="61"/>
        <end position="161"/>
    </location>
</feature>
<proteinExistence type="inferred from homology"/>
<sequence length="1097" mass="123735">MYKRKSLSEQIRYHLLASAAVLSPLGMSTAIAAEENQGEETEVIEVTGVRNSLKEAAFIKKNANQIVDAISAEDIGQLPDNNIAEALQRVTGVQINRDGTGQGSGFQVRGLSQNRVEINGQGMGSGGDDRSNSFNAVDSALFSKIEVIKSPTADMVEGASGATVRLHTFKPLDFKKTTFNVSYQATKDDIATDWGGKGTLMGTTKFDLEQFGEIGLLFNSAFERSNRESHKFDTNWAPAIVNQTEQSSQLVGLDVFRPDNISINQTPYEDTRISLDAAVQWTLNENVQFSVSATRMELDRLYTKQGIQYKTNNDRNYFIDRDQDGTLIDESIFVIGPWYRTPNKDELYIANPTDVKKGLAPVYAAYEQPLTRYIAQSATVTPKGDLYNPPVQVQYGSNDENLLQETFQFGSKIFLTDDLEMNFIYATASSEKKVEAFTLNMGAGQIQSRASIEAEADLDKSEAEAVINLSSANVYYDFTSSGDVPNVGIIVGNGDFASMKDALLNPEIYTVSGFWGNESIHLNKKDSLSLDFDYTVDGDFFTKWEFGARVANNNINRQQNKLIHAGAADKSITSDNWRAYDQDLTTETMLGGNIGWSNPTVGWMDQVFEEHYGTKNYMSRYLIQLDDTFPGSNGDNVPGWLGLDMEHADIKQLVADMFPGRTGGNCTLYDKDEQKICRDRMEYPAGDETPENWREYDYTMDIPAAQFILDQRFPYLIEEQTRAIYLKANFENEIFDMPLIGNFGVRYVETDVESLGMELSRIIDEDTYRPIKDYDKINGEHYTWVRETNKYSNVLPSLNANLLITDKMFLRFAFSKTMTRPNPSDMSPSFSIPTFGYSGSRGNPRLKPEKSTNYDLSWEWYPDDVNQFSTAIYYKQLDDFLTNTYQNYFSPEDRDKNGEWDDPVAIKQPSNGDQGSITGIELAATHTFEYLPSWLSGFGAQANYTITKSDQGSGFNELDGSKLPIKDLSEKSTNFILFYDKYGFNFRAAFNFRDESYSEGATGGPDQIIVESYVNSDGEIGYRNRAISLPVWNDSFQTLDLSMSYKHKGISFYFQVNNVLDEPKRRYVGDLNETKHLLREYNETGPYYTMGVRARFN</sequence>
<dbReference type="Pfam" id="PF00593">
    <property type="entry name" value="TonB_dep_Rec_b-barrel"/>
    <property type="match status" value="1"/>
</dbReference>
<organism evidence="14 15">
    <name type="scientific">Catenovulum maritimum</name>
    <dbReference type="NCBI Taxonomy" id="1513271"/>
    <lineage>
        <taxon>Bacteria</taxon>
        <taxon>Pseudomonadati</taxon>
        <taxon>Pseudomonadota</taxon>
        <taxon>Gammaproteobacteria</taxon>
        <taxon>Alteromonadales</taxon>
        <taxon>Alteromonadaceae</taxon>
        <taxon>Catenovulum</taxon>
    </lineage>
</organism>
<comment type="similarity">
    <text evidence="8 9">Belongs to the TonB-dependent receptor family.</text>
</comment>
<keyword evidence="6 8" id="KW-0472">Membrane</keyword>
<dbReference type="OrthoDB" id="8727862at2"/>
<keyword evidence="15" id="KW-1185">Reference proteome</keyword>
<evidence type="ECO:0000313" key="15">
    <source>
        <dbReference type="Proteomes" id="UP000037600"/>
    </source>
</evidence>
<dbReference type="InterPro" id="IPR037066">
    <property type="entry name" value="Plug_dom_sf"/>
</dbReference>
<evidence type="ECO:0000256" key="3">
    <source>
        <dbReference type="ARBA" id="ARBA00022452"/>
    </source>
</evidence>
<comment type="subcellular location">
    <subcellularLocation>
        <location evidence="1 8">Cell outer membrane</location>
        <topology evidence="1 8">Multi-pass membrane protein</topology>
    </subcellularLocation>
</comment>
<reference evidence="14 15" key="1">
    <citation type="submission" date="2015-04" db="EMBL/GenBank/DDBJ databases">
        <title>Draft Genome Sequence of the Novel Agar-Digesting Marine Bacterium Q1.</title>
        <authorList>
            <person name="Li Y."/>
            <person name="Li D."/>
            <person name="Chen G."/>
            <person name="Du Z."/>
        </authorList>
    </citation>
    <scope>NUCLEOTIDE SEQUENCE [LARGE SCALE GENOMIC DNA]</scope>
    <source>
        <strain evidence="14 15">Q1</strain>
    </source>
</reference>
<evidence type="ECO:0000256" key="2">
    <source>
        <dbReference type="ARBA" id="ARBA00022448"/>
    </source>
</evidence>
<keyword evidence="2 8" id="KW-0813">Transport</keyword>
<keyword evidence="11" id="KW-0732">Signal</keyword>
<keyword evidence="3 8" id="KW-1134">Transmembrane beta strand</keyword>
<evidence type="ECO:0000256" key="8">
    <source>
        <dbReference type="PROSITE-ProRule" id="PRU01360"/>
    </source>
</evidence>
<evidence type="ECO:0000256" key="10">
    <source>
        <dbReference type="SAM" id="MobiDB-lite"/>
    </source>
</evidence>
<dbReference type="PROSITE" id="PS52016">
    <property type="entry name" value="TONB_DEPENDENT_REC_3"/>
    <property type="match status" value="1"/>
</dbReference>
<dbReference type="Pfam" id="PF07715">
    <property type="entry name" value="Plug"/>
    <property type="match status" value="1"/>
</dbReference>
<evidence type="ECO:0000256" key="11">
    <source>
        <dbReference type="SAM" id="SignalP"/>
    </source>
</evidence>
<feature type="chain" id="PRO_5005298697" description="TonB-dependent receptor" evidence="11">
    <location>
        <begin position="33"/>
        <end position="1097"/>
    </location>
</feature>
<protein>
    <recommendedName>
        <fullName evidence="16">TonB-dependent receptor</fullName>
    </recommendedName>
</protein>
<name>A0A0J8GRX3_9ALTE</name>
<dbReference type="AlphaFoldDB" id="A0A0J8GRX3"/>
<keyword evidence="7 8" id="KW-0998">Cell outer membrane</keyword>
<feature type="signal peptide" evidence="11">
    <location>
        <begin position="1"/>
        <end position="32"/>
    </location>
</feature>
<comment type="caution">
    <text evidence="14">The sequence shown here is derived from an EMBL/GenBank/DDBJ whole genome shotgun (WGS) entry which is preliminary data.</text>
</comment>
<dbReference type="RefSeq" id="WP_048691774.1">
    <property type="nucleotide sequence ID" value="NZ_KQ130488.1"/>
</dbReference>
<dbReference type="PANTHER" id="PTHR40980">
    <property type="entry name" value="PLUG DOMAIN-CONTAINING PROTEIN"/>
    <property type="match status" value="1"/>
</dbReference>
<dbReference type="Gene3D" id="2.170.130.10">
    <property type="entry name" value="TonB-dependent receptor, plug domain"/>
    <property type="match status" value="1"/>
</dbReference>